<reference evidence="1 2" key="1">
    <citation type="submission" date="2016-10" db="EMBL/GenBank/DDBJ databases">
        <authorList>
            <person name="de Groot N.N."/>
        </authorList>
    </citation>
    <scope>NUCLEOTIDE SEQUENCE [LARGE SCALE GENOMIC DNA]</scope>
    <source>
        <strain evidence="1 2">LMG 2247</strain>
    </source>
</reference>
<dbReference type="AlphaFoldDB" id="A0A1G8A5G4"/>
<gene>
    <name evidence="1" type="ORF">SAMN05216466_107315</name>
</gene>
<dbReference type="Proteomes" id="UP000199706">
    <property type="component" value="Unassembled WGS sequence"/>
</dbReference>
<evidence type="ECO:0000313" key="1">
    <source>
        <dbReference type="EMBL" id="SDH16215.1"/>
    </source>
</evidence>
<name>A0A1G8A5G4_9BURK</name>
<dbReference type="EMBL" id="FNCJ01000007">
    <property type="protein sequence ID" value="SDH16215.1"/>
    <property type="molecule type" value="Genomic_DNA"/>
</dbReference>
<accession>A0A1G8A5G4</accession>
<proteinExistence type="predicted"/>
<organism evidence="1 2">
    <name type="scientific">Paraburkholderia phenazinium</name>
    <dbReference type="NCBI Taxonomy" id="60549"/>
    <lineage>
        <taxon>Bacteria</taxon>
        <taxon>Pseudomonadati</taxon>
        <taxon>Pseudomonadota</taxon>
        <taxon>Betaproteobacteria</taxon>
        <taxon>Burkholderiales</taxon>
        <taxon>Burkholderiaceae</taxon>
        <taxon>Paraburkholderia</taxon>
    </lineage>
</organism>
<sequence length="226" mass="25782">MEDPAMEDSDESLLPIWRANLVVLTQEVGAATRLARMMTFSASYLKLMLSGQREFSEEFVRGIEAVTGLPNGWMNTPHDAHEIPANAREAIDNEMPLTRFRGTAHPVRKKSVLRPPEPIFGQPTPARRLEEEMFEAEVHRRQAHFRKVRDLAVQDVRRFERHLASPPVELAALRAKVEEVIAAADLEDTDHADLTGRLEQIEKHRHLLLRHVEKLQALLVRLGESE</sequence>
<evidence type="ECO:0000313" key="2">
    <source>
        <dbReference type="Proteomes" id="UP000199706"/>
    </source>
</evidence>
<protein>
    <submittedName>
        <fullName evidence="1">Uncharacterized protein</fullName>
    </submittedName>
</protein>